<proteinExistence type="predicted"/>
<sequence length="118" mass="14020">MSFSKVQSDFTLDCTVNRAFPDMQKWAPMIRQVKPDEAIYVIFHNYNTADTLEHERDAYLLEPGDINWPGQQNDPIVRSIYFHKSRHDSNIWILKDVYRTESTILRKLVINKSIYIEQ</sequence>
<evidence type="ECO:0000313" key="1">
    <source>
        <dbReference type="EMBL" id="ARF12039.1"/>
    </source>
</evidence>
<accession>A0A1V0SJW9</accession>
<name>A0A1V0SJW9_9VIRU</name>
<dbReference type="EMBL" id="KY684110">
    <property type="protein sequence ID" value="ARF12039.1"/>
    <property type="molecule type" value="Genomic_DNA"/>
</dbReference>
<reference evidence="1" key="1">
    <citation type="journal article" date="2017" name="Science">
        <title>Giant viruses with an expanded complement of translation system components.</title>
        <authorList>
            <person name="Schulz F."/>
            <person name="Yutin N."/>
            <person name="Ivanova N.N."/>
            <person name="Ortega D.R."/>
            <person name="Lee T.K."/>
            <person name="Vierheilig J."/>
            <person name="Daims H."/>
            <person name="Horn M."/>
            <person name="Wagner M."/>
            <person name="Jensen G.J."/>
            <person name="Kyrpides N.C."/>
            <person name="Koonin E.V."/>
            <person name="Woyke T."/>
        </authorList>
    </citation>
    <scope>NUCLEOTIDE SEQUENCE</scope>
    <source>
        <strain evidence="1">KNV1</strain>
    </source>
</reference>
<protein>
    <submittedName>
        <fullName evidence="1">Uncharacterized protein</fullName>
    </submittedName>
</protein>
<gene>
    <name evidence="1" type="ORF">Klosneuvirus_3_174</name>
</gene>
<organism evidence="1">
    <name type="scientific">Klosneuvirus KNV1</name>
    <dbReference type="NCBI Taxonomy" id="1977640"/>
    <lineage>
        <taxon>Viruses</taxon>
        <taxon>Varidnaviria</taxon>
        <taxon>Bamfordvirae</taxon>
        <taxon>Nucleocytoviricota</taxon>
        <taxon>Megaviricetes</taxon>
        <taxon>Imitervirales</taxon>
        <taxon>Mimiviridae</taxon>
        <taxon>Klosneuvirinae</taxon>
        <taxon>Klosneuvirus</taxon>
    </lineage>
</organism>